<evidence type="ECO:0000313" key="1">
    <source>
        <dbReference type="EMBL" id="KAJ4000804.1"/>
    </source>
</evidence>
<organism evidence="1 2">
    <name type="scientific">Lentinula boryana</name>
    <dbReference type="NCBI Taxonomy" id="40481"/>
    <lineage>
        <taxon>Eukaryota</taxon>
        <taxon>Fungi</taxon>
        <taxon>Dikarya</taxon>
        <taxon>Basidiomycota</taxon>
        <taxon>Agaricomycotina</taxon>
        <taxon>Agaricomycetes</taxon>
        <taxon>Agaricomycetidae</taxon>
        <taxon>Agaricales</taxon>
        <taxon>Marasmiineae</taxon>
        <taxon>Omphalotaceae</taxon>
        <taxon>Lentinula</taxon>
    </lineage>
</organism>
<proteinExistence type="predicted"/>
<dbReference type="Proteomes" id="UP001163828">
    <property type="component" value="Unassembled WGS sequence"/>
</dbReference>
<reference evidence="1" key="1">
    <citation type="submission" date="2022-08" db="EMBL/GenBank/DDBJ databases">
        <authorList>
            <consortium name="DOE Joint Genome Institute"/>
            <person name="Min B."/>
            <person name="Riley R."/>
            <person name="Sierra-Patev S."/>
            <person name="Naranjo-Ortiz M."/>
            <person name="Looney B."/>
            <person name="Konkel Z."/>
            <person name="Slot J.C."/>
            <person name="Sakamoto Y."/>
            <person name="Steenwyk J.L."/>
            <person name="Rokas A."/>
            <person name="Carro J."/>
            <person name="Camarero S."/>
            <person name="Ferreira P."/>
            <person name="Molpeceres G."/>
            <person name="Ruiz-Duenas F.J."/>
            <person name="Serrano A."/>
            <person name="Henrissat B."/>
            <person name="Drula E."/>
            <person name="Hughes K.W."/>
            <person name="Mata J.L."/>
            <person name="Ishikawa N.K."/>
            <person name="Vargas-Isla R."/>
            <person name="Ushijima S."/>
            <person name="Smith C.A."/>
            <person name="Ahrendt S."/>
            <person name="Andreopoulos W."/>
            <person name="He G."/>
            <person name="Labutti K."/>
            <person name="Lipzen A."/>
            <person name="Ng V."/>
            <person name="Sandor L."/>
            <person name="Barry K."/>
            <person name="Martinez A.T."/>
            <person name="Xiao Y."/>
            <person name="Gibbons J.G."/>
            <person name="Terashima K."/>
            <person name="Hibbett D.S."/>
            <person name="Grigoriev I.V."/>
        </authorList>
    </citation>
    <scope>NUCLEOTIDE SEQUENCE</scope>
    <source>
        <strain evidence="1">TFB10827</strain>
    </source>
</reference>
<keyword evidence="2" id="KW-1185">Reference proteome</keyword>
<sequence>MYVGHSWDIRRISPGPPLSKDTVISKLLDHNITVGISPVGLSRFVPPGNWNAQNLRLYAAWVSLLPRHWGCANREYRHSRFKR</sequence>
<gene>
    <name evidence="1" type="ORF">F5050DRAFT_1727951</name>
</gene>
<name>A0ABQ8QQ45_9AGAR</name>
<comment type="caution">
    <text evidence="1">The sequence shown here is derived from an EMBL/GenBank/DDBJ whole genome shotgun (WGS) entry which is preliminary data.</text>
</comment>
<protein>
    <submittedName>
        <fullName evidence="1">Uncharacterized protein</fullName>
    </submittedName>
</protein>
<accession>A0ABQ8QQ45</accession>
<dbReference type="EMBL" id="MU790516">
    <property type="protein sequence ID" value="KAJ4000804.1"/>
    <property type="molecule type" value="Genomic_DNA"/>
</dbReference>
<evidence type="ECO:0000313" key="2">
    <source>
        <dbReference type="Proteomes" id="UP001163828"/>
    </source>
</evidence>